<accession>A0A0F9DMA1</accession>
<gene>
    <name evidence="1" type="ORF">LCGC14_2260330</name>
</gene>
<proteinExistence type="predicted"/>
<dbReference type="EMBL" id="LAZR01031015">
    <property type="protein sequence ID" value="KKL54946.1"/>
    <property type="molecule type" value="Genomic_DNA"/>
</dbReference>
<sequence>MVATIYGAEKDVYLVGTQQLYDLGQKLETPDGSIFRFTEMGGTVGVANKLYQSSVAEANWEGTDATLVAGATSIPFADGGTNFVADEAAGGTLHLEETGDLGTTYRVKSNAVTAGSVTTMQLEDGVTVVNAVTANAVTFIKNPWKDVIISPASLDTALPIGIQRKIIAANGFGWTQSRGVATCVAFGTQVVSKELCASNATAGATANKRTAGTGTITTTSLAVTHNAGHTPVGSDITVVYLEDPTTDPETRWLGTFSSTQFTVNIKTDTGANDMDIGWVIEVTNPVVGVCLEAGDTAEFVPLFLNIE</sequence>
<evidence type="ECO:0000313" key="1">
    <source>
        <dbReference type="EMBL" id="KKL54946.1"/>
    </source>
</evidence>
<dbReference type="AlphaFoldDB" id="A0A0F9DMA1"/>
<organism evidence="1">
    <name type="scientific">marine sediment metagenome</name>
    <dbReference type="NCBI Taxonomy" id="412755"/>
    <lineage>
        <taxon>unclassified sequences</taxon>
        <taxon>metagenomes</taxon>
        <taxon>ecological metagenomes</taxon>
    </lineage>
</organism>
<name>A0A0F9DMA1_9ZZZZ</name>
<reference evidence="1" key="1">
    <citation type="journal article" date="2015" name="Nature">
        <title>Complex archaea that bridge the gap between prokaryotes and eukaryotes.</title>
        <authorList>
            <person name="Spang A."/>
            <person name="Saw J.H."/>
            <person name="Jorgensen S.L."/>
            <person name="Zaremba-Niedzwiedzka K."/>
            <person name="Martijn J."/>
            <person name="Lind A.E."/>
            <person name="van Eijk R."/>
            <person name="Schleper C."/>
            <person name="Guy L."/>
            <person name="Ettema T.J."/>
        </authorList>
    </citation>
    <scope>NUCLEOTIDE SEQUENCE</scope>
</reference>
<comment type="caution">
    <text evidence="1">The sequence shown here is derived from an EMBL/GenBank/DDBJ whole genome shotgun (WGS) entry which is preliminary data.</text>
</comment>
<protein>
    <submittedName>
        <fullName evidence="1">Uncharacterized protein</fullName>
    </submittedName>
</protein>